<organism evidence="1 2">
    <name type="scientific">Aphanomyces euteiches</name>
    <dbReference type="NCBI Taxonomy" id="100861"/>
    <lineage>
        <taxon>Eukaryota</taxon>
        <taxon>Sar</taxon>
        <taxon>Stramenopiles</taxon>
        <taxon>Oomycota</taxon>
        <taxon>Saprolegniomycetes</taxon>
        <taxon>Saprolegniales</taxon>
        <taxon>Verrucalvaceae</taxon>
        <taxon>Aphanomyces</taxon>
    </lineage>
</organism>
<dbReference type="EMBL" id="VJMJ01000093">
    <property type="protein sequence ID" value="KAF0735874.1"/>
    <property type="molecule type" value="Genomic_DNA"/>
</dbReference>
<sequence>MADETRHVWFVVLDGQDVHTNHVGTGSVEVPLSCNVAQFKKAVVAMYVRLLKDVELDQLRVYPSMDEFLNHDCALIDDQSIAEFGSAPAESIIVLAPDLQRLLNEDFPSKKRQRCDDSANPKLSNLLVDPAEFNLANLSAIQGSETPILSTLGLQAFCQGYGGFPSSYMVRKEESMVWRVIENFLDDRNPTRVVLVGSSGVGKSCLVMLVGMYMAFFKQNQVVIVRKLMMPGLCNALMYLDGRSKRVWKEVNVLEEAMAELINGRFRDSLLFVDGYSQVELAESHHQALRPFNFLATSSYYDVKPSEFAEMVVLPAWRCCDLLAYARLTRWAVDAGIASEEALTEPKLKDLVHQQYFYSGGSLRQFCKTRMDLVDRIDLDCRMVTKLGESSGCKSLSSYGDNRKNENLDRICRQYVADPSDRLQYTTWNRWKLCIDSGYALAKLGQEMTSGELFQVYQYGKSIDAGFQAVAFKQFFHCAIYEAKMSGYTTPKINMRTAYPYPLVELVLDHVHCRGMNESECMDDLARTLDLNTYWHPENATFPMIDAVALCREYQGFNVRGEMFMALISVITEDGIPSYGNFRDSIQLRI</sequence>
<dbReference type="Proteomes" id="UP000481153">
    <property type="component" value="Unassembled WGS sequence"/>
</dbReference>
<proteinExistence type="predicted"/>
<keyword evidence="2" id="KW-1185">Reference proteome</keyword>
<dbReference type="AlphaFoldDB" id="A0A6G0X7L0"/>
<evidence type="ECO:0008006" key="3">
    <source>
        <dbReference type="Google" id="ProtNLM"/>
    </source>
</evidence>
<comment type="caution">
    <text evidence="1">The sequence shown here is derived from an EMBL/GenBank/DDBJ whole genome shotgun (WGS) entry which is preliminary data.</text>
</comment>
<reference evidence="1 2" key="1">
    <citation type="submission" date="2019-07" db="EMBL/GenBank/DDBJ databases">
        <title>Genomics analysis of Aphanomyces spp. identifies a new class of oomycete effector associated with host adaptation.</title>
        <authorList>
            <person name="Gaulin E."/>
        </authorList>
    </citation>
    <scope>NUCLEOTIDE SEQUENCE [LARGE SCALE GENOMIC DNA]</scope>
    <source>
        <strain evidence="1 2">ATCC 201684</strain>
    </source>
</reference>
<name>A0A6G0X7L0_9STRA</name>
<accession>A0A6G0X7L0</accession>
<evidence type="ECO:0000313" key="2">
    <source>
        <dbReference type="Proteomes" id="UP000481153"/>
    </source>
</evidence>
<evidence type="ECO:0000313" key="1">
    <source>
        <dbReference type="EMBL" id="KAF0735874.1"/>
    </source>
</evidence>
<protein>
    <recommendedName>
        <fullName evidence="3">Crinkler (CRN) family protein</fullName>
    </recommendedName>
</protein>
<gene>
    <name evidence="1" type="ORF">Ae201684_007876</name>
</gene>
<dbReference type="VEuPathDB" id="FungiDB:AeMF1_006717"/>